<organism evidence="1 2">
    <name type="scientific">Aspergillus leporis</name>
    <dbReference type="NCBI Taxonomy" id="41062"/>
    <lineage>
        <taxon>Eukaryota</taxon>
        <taxon>Fungi</taxon>
        <taxon>Dikarya</taxon>
        <taxon>Ascomycota</taxon>
        <taxon>Pezizomycotina</taxon>
        <taxon>Eurotiomycetes</taxon>
        <taxon>Eurotiomycetidae</taxon>
        <taxon>Eurotiales</taxon>
        <taxon>Aspergillaceae</taxon>
        <taxon>Aspergillus</taxon>
        <taxon>Aspergillus subgen. Circumdati</taxon>
    </lineage>
</organism>
<keyword evidence="2" id="KW-1185">Reference proteome</keyword>
<gene>
    <name evidence="1" type="ORF">BDV29DRAFT_183538</name>
</gene>
<name>A0A5N5WKE7_9EURO</name>
<dbReference type="Proteomes" id="UP000326565">
    <property type="component" value="Unassembled WGS sequence"/>
</dbReference>
<protein>
    <submittedName>
        <fullName evidence="1">Uncharacterized protein</fullName>
    </submittedName>
</protein>
<reference evidence="1 2" key="1">
    <citation type="submission" date="2019-04" db="EMBL/GenBank/DDBJ databases">
        <title>Friends and foes A comparative genomics study of 23 Aspergillus species from section Flavi.</title>
        <authorList>
            <consortium name="DOE Joint Genome Institute"/>
            <person name="Kjaerbolling I."/>
            <person name="Vesth T."/>
            <person name="Frisvad J.C."/>
            <person name="Nybo J.L."/>
            <person name="Theobald S."/>
            <person name="Kildgaard S."/>
            <person name="Isbrandt T."/>
            <person name="Kuo A."/>
            <person name="Sato A."/>
            <person name="Lyhne E.K."/>
            <person name="Kogle M.E."/>
            <person name="Wiebenga A."/>
            <person name="Kun R.S."/>
            <person name="Lubbers R.J."/>
            <person name="Makela M.R."/>
            <person name="Barry K."/>
            <person name="Chovatia M."/>
            <person name="Clum A."/>
            <person name="Daum C."/>
            <person name="Haridas S."/>
            <person name="He G."/>
            <person name="LaButti K."/>
            <person name="Lipzen A."/>
            <person name="Mondo S."/>
            <person name="Riley R."/>
            <person name="Salamov A."/>
            <person name="Simmons B.A."/>
            <person name="Magnuson J.K."/>
            <person name="Henrissat B."/>
            <person name="Mortensen U.H."/>
            <person name="Larsen T.O."/>
            <person name="Devries R.P."/>
            <person name="Grigoriev I.V."/>
            <person name="Machida M."/>
            <person name="Baker S.E."/>
            <person name="Andersen M.R."/>
        </authorList>
    </citation>
    <scope>NUCLEOTIDE SEQUENCE [LARGE SCALE GENOMIC DNA]</scope>
    <source>
        <strain evidence="1 2">CBS 151.66</strain>
    </source>
</reference>
<dbReference type="EMBL" id="ML732361">
    <property type="protein sequence ID" value="KAB8069008.1"/>
    <property type="molecule type" value="Genomic_DNA"/>
</dbReference>
<accession>A0A5N5WKE7</accession>
<evidence type="ECO:0000313" key="2">
    <source>
        <dbReference type="Proteomes" id="UP000326565"/>
    </source>
</evidence>
<sequence>MRDSVFVLKCTAGKGKAVQTSPRRLSCLQEEPCKSLAAASSITPFKEAKFAQWQTPFRTTL</sequence>
<proteinExistence type="predicted"/>
<evidence type="ECO:0000313" key="1">
    <source>
        <dbReference type="EMBL" id="KAB8069008.1"/>
    </source>
</evidence>
<dbReference type="AlphaFoldDB" id="A0A5N5WKE7"/>